<dbReference type="Pfam" id="PF13449">
    <property type="entry name" value="Phytase-like"/>
    <property type="match status" value="1"/>
</dbReference>
<organism evidence="3 4">
    <name type="scientific">Gallaecimonas pentaromativorans</name>
    <dbReference type="NCBI Taxonomy" id="584787"/>
    <lineage>
        <taxon>Bacteria</taxon>
        <taxon>Pseudomonadati</taxon>
        <taxon>Pseudomonadota</taxon>
        <taxon>Gammaproteobacteria</taxon>
        <taxon>Enterobacterales</taxon>
        <taxon>Gallaecimonadaceae</taxon>
        <taxon>Gallaecimonas</taxon>
    </lineage>
</organism>
<evidence type="ECO:0000256" key="1">
    <source>
        <dbReference type="SAM" id="SignalP"/>
    </source>
</evidence>
<reference evidence="3 4" key="1">
    <citation type="submission" date="2018-11" db="EMBL/GenBank/DDBJ databases">
        <title>Genomic Encyclopedia of Type Strains, Phase IV (KMG-IV): sequencing the most valuable type-strain genomes for metagenomic binning, comparative biology and taxonomic classification.</title>
        <authorList>
            <person name="Goeker M."/>
        </authorList>
    </citation>
    <scope>NUCLEOTIDE SEQUENCE [LARGE SCALE GENOMIC DNA]</scope>
    <source>
        <strain evidence="3 4">DSM 21945</strain>
    </source>
</reference>
<dbReference type="Proteomes" id="UP000268033">
    <property type="component" value="Unassembled WGS sequence"/>
</dbReference>
<keyword evidence="4" id="KW-1185">Reference proteome</keyword>
<dbReference type="AlphaFoldDB" id="A0A3N1PSH3"/>
<dbReference type="STRING" id="584787.GCA_001247655_01515"/>
<accession>A0A3N1PSH3</accession>
<dbReference type="RefSeq" id="WP_170164010.1">
    <property type="nucleotide sequence ID" value="NZ_RJUL01000002.1"/>
</dbReference>
<dbReference type="PANTHER" id="PTHR37957">
    <property type="entry name" value="BLR7070 PROTEIN"/>
    <property type="match status" value="1"/>
</dbReference>
<evidence type="ECO:0000313" key="3">
    <source>
        <dbReference type="EMBL" id="ROQ29717.1"/>
    </source>
</evidence>
<dbReference type="PANTHER" id="PTHR37957:SF1">
    <property type="entry name" value="PHYTASE-LIKE DOMAIN-CONTAINING PROTEIN"/>
    <property type="match status" value="1"/>
</dbReference>
<dbReference type="InterPro" id="IPR027372">
    <property type="entry name" value="Phytase-like_dom"/>
</dbReference>
<gene>
    <name evidence="3" type="ORF">EDC28_10282</name>
</gene>
<comment type="caution">
    <text evidence="3">The sequence shown here is derived from an EMBL/GenBank/DDBJ whole genome shotgun (WGS) entry which is preliminary data.</text>
</comment>
<protein>
    <recommendedName>
        <fullName evidence="2">Phytase-like domain-containing protein</fullName>
    </recommendedName>
</protein>
<sequence length="348" mass="37431">MRIAALLLFLALPLSAKEIASIVPLGQVTLPHLFNYDNTPVGGLSGLSYDAKTDTFVAISDDRSKKAPARYYVLKAEMDQGRLKKVELVAHHTLTVKGRAYGDGKIDAEGIALAGKRLFISSEGDAARGLPPFVGEYAASGELKRYLPLPGAFVPKGHFGIRNNLAFESLTASPDGHTLYTATESALVQDGPEATSRNTSGVRILSYNLKTGKAGAQYRYDIDKAPEGVFAMNGLADMEALDNQGHLLALERSFSVPDGFDIRLYQVSTQGATDISALTSQQGHQVVPVKKTLLASFTALGVPLDNAEGLALGPKLKDGSQLLLMVADDNFSDLQQSWFWAFALRFKP</sequence>
<dbReference type="SUPFAM" id="SSF50956">
    <property type="entry name" value="Thermostable phytase (3-phytase)"/>
    <property type="match status" value="1"/>
</dbReference>
<dbReference type="EMBL" id="RJUL01000002">
    <property type="protein sequence ID" value="ROQ29717.1"/>
    <property type="molecule type" value="Genomic_DNA"/>
</dbReference>
<evidence type="ECO:0000259" key="2">
    <source>
        <dbReference type="Pfam" id="PF13449"/>
    </source>
</evidence>
<feature type="domain" description="Phytase-like" evidence="2">
    <location>
        <begin position="39"/>
        <end position="331"/>
    </location>
</feature>
<feature type="signal peptide" evidence="1">
    <location>
        <begin position="1"/>
        <end position="16"/>
    </location>
</feature>
<evidence type="ECO:0000313" key="4">
    <source>
        <dbReference type="Proteomes" id="UP000268033"/>
    </source>
</evidence>
<keyword evidence="1" id="KW-0732">Signal</keyword>
<proteinExistence type="predicted"/>
<name>A0A3N1PSH3_9GAMM</name>
<feature type="chain" id="PRO_5018184512" description="Phytase-like domain-containing protein" evidence="1">
    <location>
        <begin position="17"/>
        <end position="348"/>
    </location>
</feature>